<keyword evidence="3" id="KW-1185">Reference proteome</keyword>
<dbReference type="EMBL" id="JAQJAN010000002">
    <property type="protein sequence ID" value="KAJ5738201.1"/>
    <property type="molecule type" value="Genomic_DNA"/>
</dbReference>
<comment type="caution">
    <text evidence="2">The sequence shown here is derived from an EMBL/GenBank/DDBJ whole genome shotgun (WGS) entry which is preliminary data.</text>
</comment>
<dbReference type="CDD" id="cd04301">
    <property type="entry name" value="NAT_SF"/>
    <property type="match status" value="1"/>
</dbReference>
<dbReference type="PROSITE" id="PS51186">
    <property type="entry name" value="GNAT"/>
    <property type="match status" value="1"/>
</dbReference>
<dbReference type="AlphaFoldDB" id="A0AAD6HU29"/>
<organism evidence="2 3">
    <name type="scientific">Penicillium malachiteum</name>
    <dbReference type="NCBI Taxonomy" id="1324776"/>
    <lineage>
        <taxon>Eukaryota</taxon>
        <taxon>Fungi</taxon>
        <taxon>Dikarya</taxon>
        <taxon>Ascomycota</taxon>
        <taxon>Pezizomycotina</taxon>
        <taxon>Eurotiomycetes</taxon>
        <taxon>Eurotiomycetidae</taxon>
        <taxon>Eurotiales</taxon>
        <taxon>Aspergillaceae</taxon>
        <taxon>Penicillium</taxon>
    </lineage>
</organism>
<dbReference type="Gene3D" id="3.40.630.30">
    <property type="match status" value="1"/>
</dbReference>
<protein>
    <submittedName>
        <fullName evidence="2">Acyl-CoA N-acyltransferase</fullName>
    </submittedName>
</protein>
<accession>A0AAD6HU29</accession>
<gene>
    <name evidence="2" type="ORF">N7493_001356</name>
</gene>
<name>A0AAD6HU29_9EURO</name>
<dbReference type="PANTHER" id="PTHR42791:SF16">
    <property type="entry name" value="N-ACETYLTRANSFERASE DOMAIN-CONTAINING PROTEIN"/>
    <property type="match status" value="1"/>
</dbReference>
<dbReference type="PANTHER" id="PTHR42791">
    <property type="entry name" value="GNAT FAMILY ACETYLTRANSFERASE"/>
    <property type="match status" value="1"/>
</dbReference>
<evidence type="ECO:0000313" key="2">
    <source>
        <dbReference type="EMBL" id="KAJ5738201.1"/>
    </source>
</evidence>
<dbReference type="Pfam" id="PF13508">
    <property type="entry name" value="Acetyltransf_7"/>
    <property type="match status" value="1"/>
</dbReference>
<sequence length="243" mass="27324">MGDEYLIRRIQPSDIPIIAQIAATEYFDSELNAYLCPHRHRYPDHVTRRFIQMITGRYLNPRSVGFVAIAKPASGSSNQTPVAYAQFIRLGEDASAKELISSQSSLLRTLETWWFKLYTKVLNLISPDRSLDHGAMSTFLASAKKCEEIYWENPEMKSKYGNRWHAQSVVVSSSHQRKGIGRRLMQEVLSRARSEGVPVGLEASVDGEQLYRSLGFVLRGSFSMTLGLSGGGIMMWVPESTKS</sequence>
<dbReference type="InterPro" id="IPR000182">
    <property type="entry name" value="GNAT_dom"/>
</dbReference>
<evidence type="ECO:0000259" key="1">
    <source>
        <dbReference type="PROSITE" id="PS51186"/>
    </source>
</evidence>
<dbReference type="GO" id="GO:0016747">
    <property type="term" value="F:acyltransferase activity, transferring groups other than amino-acyl groups"/>
    <property type="evidence" value="ECO:0007669"/>
    <property type="project" value="InterPro"/>
</dbReference>
<feature type="domain" description="N-acetyltransferase" evidence="1">
    <location>
        <begin position="158"/>
        <end position="240"/>
    </location>
</feature>
<dbReference type="InterPro" id="IPR016181">
    <property type="entry name" value="Acyl_CoA_acyltransferase"/>
</dbReference>
<dbReference type="InterPro" id="IPR052523">
    <property type="entry name" value="Trichothecene_AcTrans"/>
</dbReference>
<reference evidence="2" key="2">
    <citation type="submission" date="2023-01" db="EMBL/GenBank/DDBJ databases">
        <authorList>
            <person name="Petersen C."/>
        </authorList>
    </citation>
    <scope>NUCLEOTIDE SEQUENCE</scope>
    <source>
        <strain evidence="2">IBT 17514</strain>
    </source>
</reference>
<evidence type="ECO:0000313" key="3">
    <source>
        <dbReference type="Proteomes" id="UP001215712"/>
    </source>
</evidence>
<reference evidence="2" key="1">
    <citation type="journal article" date="2023" name="IMA Fungus">
        <title>Comparative genomic study of the Penicillium genus elucidates a diverse pangenome and 15 lateral gene transfer events.</title>
        <authorList>
            <person name="Petersen C."/>
            <person name="Sorensen T."/>
            <person name="Nielsen M.R."/>
            <person name="Sondergaard T.E."/>
            <person name="Sorensen J.L."/>
            <person name="Fitzpatrick D.A."/>
            <person name="Frisvad J.C."/>
            <person name="Nielsen K.L."/>
        </authorList>
    </citation>
    <scope>NUCLEOTIDE SEQUENCE</scope>
    <source>
        <strain evidence="2">IBT 17514</strain>
    </source>
</reference>
<proteinExistence type="predicted"/>
<dbReference type="Proteomes" id="UP001215712">
    <property type="component" value="Unassembled WGS sequence"/>
</dbReference>
<dbReference type="SUPFAM" id="SSF55729">
    <property type="entry name" value="Acyl-CoA N-acyltransferases (Nat)"/>
    <property type="match status" value="1"/>
</dbReference>